<keyword evidence="10" id="KW-1185">Reference proteome</keyword>
<name>A0A4S1WQN4_9SPHN</name>
<dbReference type="Pfam" id="PF00589">
    <property type="entry name" value="Phage_integrase"/>
    <property type="match status" value="1"/>
</dbReference>
<evidence type="ECO:0000256" key="6">
    <source>
        <dbReference type="SAM" id="MobiDB-lite"/>
    </source>
</evidence>
<sequence length="413" mass="47549">MGSLGPNPGGQDRPRLALHRSGPCGGDSRGVFCACTNAAECLSRGGNMALWNRAGIYYVKLTAPDGTRLRRSTGTTDRKKAEEYHDKLKAELWDLARLKIKPKRTWDEAALRWLQEKRHKKSYRDDVSRIRWFTRHLRGKTLDQVSRDLIDGIISRHHARSSSRTKDLYVALIRAIFRMAQREWEWIEHIPAFRTYTRESKVRVRWLTHAQAERLLTELPPHQQDLMLFALATGLRQGNIKRLTWDQVDLSRRIVTIEHGDTKNNEALGVPLNDLAVSVLERQMGKQCEHVFTYAGRPIGQVNTRHWRAALKRAGITDFRWHDLRHTWASWLRQNDVPTWVLQELGGWKSETMVRRYAHMSVKHLQPYADQLIFEGRSGHTGPSGEVVCQGHKSGHSESPFRLKLVAGTDLNS</sequence>
<evidence type="ECO:0000256" key="2">
    <source>
        <dbReference type="ARBA" id="ARBA00022908"/>
    </source>
</evidence>
<reference evidence="9 10" key="1">
    <citation type="submission" date="2019-04" db="EMBL/GenBank/DDBJ databases">
        <title>Sphingomonas psychrotolerans sp. nov., isolated from soil in the Tianshan Mountains, Xinjiang, China.</title>
        <authorList>
            <person name="Luo Y."/>
            <person name="Sheng H."/>
        </authorList>
    </citation>
    <scope>NUCLEOTIDE SEQUENCE [LARGE SCALE GENOMIC DNA]</scope>
    <source>
        <strain evidence="9 10">KIS18-15</strain>
    </source>
</reference>
<comment type="caution">
    <text evidence="9">The sequence shown here is derived from an EMBL/GenBank/DDBJ whole genome shotgun (WGS) entry which is preliminary data.</text>
</comment>
<dbReference type="AlphaFoldDB" id="A0A4S1WQN4"/>
<dbReference type="PROSITE" id="PS51898">
    <property type="entry name" value="TYR_RECOMBINASE"/>
    <property type="match status" value="1"/>
</dbReference>
<dbReference type="SUPFAM" id="SSF56349">
    <property type="entry name" value="DNA breaking-rejoining enzymes"/>
    <property type="match status" value="1"/>
</dbReference>
<dbReference type="PANTHER" id="PTHR30349:SF64">
    <property type="entry name" value="PROPHAGE INTEGRASE INTD-RELATED"/>
    <property type="match status" value="1"/>
</dbReference>
<protein>
    <submittedName>
        <fullName evidence="9">Site-specific integrase</fullName>
    </submittedName>
</protein>
<dbReference type="PANTHER" id="PTHR30349">
    <property type="entry name" value="PHAGE INTEGRASE-RELATED"/>
    <property type="match status" value="1"/>
</dbReference>
<dbReference type="EMBL" id="SRXU01000002">
    <property type="protein sequence ID" value="TGX44350.1"/>
    <property type="molecule type" value="Genomic_DNA"/>
</dbReference>
<comment type="similarity">
    <text evidence="1">Belongs to the 'phage' integrase family.</text>
</comment>
<evidence type="ECO:0000313" key="10">
    <source>
        <dbReference type="Proteomes" id="UP000309848"/>
    </source>
</evidence>
<dbReference type="GO" id="GO:0006310">
    <property type="term" value="P:DNA recombination"/>
    <property type="evidence" value="ECO:0007669"/>
    <property type="project" value="UniProtKB-KW"/>
</dbReference>
<evidence type="ECO:0000259" key="7">
    <source>
        <dbReference type="PROSITE" id="PS51898"/>
    </source>
</evidence>
<evidence type="ECO:0000256" key="1">
    <source>
        <dbReference type="ARBA" id="ARBA00008857"/>
    </source>
</evidence>
<feature type="region of interest" description="Disordered" evidence="6">
    <location>
        <begin position="1"/>
        <end position="20"/>
    </location>
</feature>
<evidence type="ECO:0000256" key="3">
    <source>
        <dbReference type="ARBA" id="ARBA00023125"/>
    </source>
</evidence>
<dbReference type="InterPro" id="IPR010998">
    <property type="entry name" value="Integrase_recombinase_N"/>
</dbReference>
<dbReference type="GO" id="GO:0015074">
    <property type="term" value="P:DNA integration"/>
    <property type="evidence" value="ECO:0007669"/>
    <property type="project" value="UniProtKB-KW"/>
</dbReference>
<dbReference type="Proteomes" id="UP000309848">
    <property type="component" value="Unassembled WGS sequence"/>
</dbReference>
<evidence type="ECO:0000256" key="5">
    <source>
        <dbReference type="PROSITE-ProRule" id="PRU01248"/>
    </source>
</evidence>
<organism evidence="9 10">
    <name type="scientific">Sphingomonas naasensis</name>
    <dbReference type="NCBI Taxonomy" id="1344951"/>
    <lineage>
        <taxon>Bacteria</taxon>
        <taxon>Pseudomonadati</taxon>
        <taxon>Pseudomonadota</taxon>
        <taxon>Alphaproteobacteria</taxon>
        <taxon>Sphingomonadales</taxon>
        <taxon>Sphingomonadaceae</taxon>
        <taxon>Sphingomonas</taxon>
    </lineage>
</organism>
<proteinExistence type="inferred from homology"/>
<dbReference type="GO" id="GO:0003677">
    <property type="term" value="F:DNA binding"/>
    <property type="evidence" value="ECO:0007669"/>
    <property type="project" value="UniProtKB-UniRule"/>
</dbReference>
<keyword evidence="2" id="KW-0229">DNA integration</keyword>
<gene>
    <name evidence="9" type="ORF">E5A74_06005</name>
</gene>
<evidence type="ECO:0000259" key="8">
    <source>
        <dbReference type="PROSITE" id="PS51900"/>
    </source>
</evidence>
<dbReference type="CDD" id="cd00796">
    <property type="entry name" value="INT_Rci_Hp1_C"/>
    <property type="match status" value="1"/>
</dbReference>
<keyword evidence="3 5" id="KW-0238">DNA-binding</keyword>
<dbReference type="InterPro" id="IPR044068">
    <property type="entry name" value="CB"/>
</dbReference>
<dbReference type="Gene3D" id="1.10.443.10">
    <property type="entry name" value="Intergrase catalytic core"/>
    <property type="match status" value="1"/>
</dbReference>
<accession>A0A4S1WQN4</accession>
<keyword evidence="4" id="KW-0233">DNA recombination</keyword>
<dbReference type="PROSITE" id="PS51900">
    <property type="entry name" value="CB"/>
    <property type="match status" value="1"/>
</dbReference>
<dbReference type="InterPro" id="IPR013762">
    <property type="entry name" value="Integrase-like_cat_sf"/>
</dbReference>
<evidence type="ECO:0000313" key="9">
    <source>
        <dbReference type="EMBL" id="TGX44350.1"/>
    </source>
</evidence>
<dbReference type="InterPro" id="IPR002104">
    <property type="entry name" value="Integrase_catalytic"/>
</dbReference>
<dbReference type="InterPro" id="IPR011010">
    <property type="entry name" value="DNA_brk_join_enz"/>
</dbReference>
<evidence type="ECO:0000256" key="4">
    <source>
        <dbReference type="ARBA" id="ARBA00023172"/>
    </source>
</evidence>
<dbReference type="OrthoDB" id="7615137at2"/>
<feature type="domain" description="Core-binding (CB)" evidence="8">
    <location>
        <begin position="104"/>
        <end position="181"/>
    </location>
</feature>
<dbReference type="InterPro" id="IPR050090">
    <property type="entry name" value="Tyrosine_recombinase_XerCD"/>
</dbReference>
<feature type="domain" description="Tyr recombinase" evidence="7">
    <location>
        <begin position="202"/>
        <end position="370"/>
    </location>
</feature>
<dbReference type="Gene3D" id="1.10.150.130">
    <property type="match status" value="1"/>
</dbReference>